<feature type="compositionally biased region" description="Low complexity" evidence="4">
    <location>
        <begin position="264"/>
        <end position="285"/>
    </location>
</feature>
<evidence type="ECO:0000256" key="2">
    <source>
        <dbReference type="ARBA" id="ARBA00022670"/>
    </source>
</evidence>
<feature type="domain" description="Prohead serine protease" evidence="5">
    <location>
        <begin position="36"/>
        <end position="200"/>
    </location>
</feature>
<evidence type="ECO:0000256" key="4">
    <source>
        <dbReference type="SAM" id="MobiDB-lite"/>
    </source>
</evidence>
<dbReference type="Proteomes" id="UP000199699">
    <property type="component" value="Unassembled WGS sequence"/>
</dbReference>
<dbReference type="NCBIfam" id="TIGR01543">
    <property type="entry name" value="proheadase_HK97"/>
    <property type="match status" value="1"/>
</dbReference>
<reference evidence="6 7" key="1">
    <citation type="submission" date="2016-06" db="EMBL/GenBank/DDBJ databases">
        <authorList>
            <person name="Kjaerup R.B."/>
            <person name="Dalgaard T.S."/>
            <person name="Juul-Madsen H.R."/>
        </authorList>
    </citation>
    <scope>NUCLEOTIDE SEQUENCE [LARGE SCALE GENOMIC DNA]</scope>
    <source>
        <strain evidence="6 7">DSM 43818</strain>
    </source>
</reference>
<evidence type="ECO:0000259" key="5">
    <source>
        <dbReference type="Pfam" id="PF04586"/>
    </source>
</evidence>
<evidence type="ECO:0000313" key="7">
    <source>
        <dbReference type="Proteomes" id="UP000199699"/>
    </source>
</evidence>
<gene>
    <name evidence="6" type="ORF">GA0070616_4372</name>
</gene>
<keyword evidence="1" id="KW-1188">Viral release from host cell</keyword>
<evidence type="ECO:0000256" key="3">
    <source>
        <dbReference type="ARBA" id="ARBA00022801"/>
    </source>
</evidence>
<organism evidence="6 7">
    <name type="scientific">Micromonospora nigra</name>
    <dbReference type="NCBI Taxonomy" id="145857"/>
    <lineage>
        <taxon>Bacteria</taxon>
        <taxon>Bacillati</taxon>
        <taxon>Actinomycetota</taxon>
        <taxon>Actinomycetes</taxon>
        <taxon>Micromonosporales</taxon>
        <taxon>Micromonosporaceae</taxon>
        <taxon>Micromonospora</taxon>
    </lineage>
</organism>
<evidence type="ECO:0000256" key="1">
    <source>
        <dbReference type="ARBA" id="ARBA00022612"/>
    </source>
</evidence>
<accession>A0A1C6SR56</accession>
<evidence type="ECO:0000313" key="6">
    <source>
        <dbReference type="EMBL" id="SCL32008.1"/>
    </source>
</evidence>
<dbReference type="RefSeq" id="WP_091086141.1">
    <property type="nucleotide sequence ID" value="NZ_FMHT01000003.1"/>
</dbReference>
<protein>
    <submittedName>
        <fullName evidence="6">Phage prohead protease, HK97 family</fullName>
    </submittedName>
</protein>
<dbReference type="STRING" id="145857.GA0070616_4372"/>
<sequence length="324" mass="35816">MTTVAEMDPRQVMRSQVRAHFFEFRAAEPDGGGPSDGRTLEGYAAVFDQPTVIESYAGTFEETVARGAFRKTLRERKPVMQFDHGNDKRVGSAPIGSIDELYEDDEGLFVRGRLLDTERVEDIRQAIAVGAIRGMSFKFRVMQDRWVDRDGKKIRDDELSALLEDPGERGPIRREITEVQLFELGPVVFPAYEQTSVGVRSAPAGSPFDRNQVALRGVIAQFGLDARCIKRHLGVFDADARRALAEEIAGTFPELLEVLAARTATPPPAEGGTETTAEPAVEATPQSKTTVEPAPATRQRSTEPVARHSGRPLREASWYLAPRH</sequence>
<dbReference type="Pfam" id="PF04586">
    <property type="entry name" value="Peptidase_S78"/>
    <property type="match status" value="1"/>
</dbReference>
<name>A0A1C6SR56_9ACTN</name>
<dbReference type="EMBL" id="FMHT01000003">
    <property type="protein sequence ID" value="SCL32008.1"/>
    <property type="molecule type" value="Genomic_DNA"/>
</dbReference>
<dbReference type="OrthoDB" id="9804926at2"/>
<feature type="region of interest" description="Disordered" evidence="4">
    <location>
        <begin position="264"/>
        <end position="324"/>
    </location>
</feature>
<keyword evidence="7" id="KW-1185">Reference proteome</keyword>
<dbReference type="AlphaFoldDB" id="A0A1C6SR56"/>
<dbReference type="InterPro" id="IPR054613">
    <property type="entry name" value="Peptidase_S78_dom"/>
</dbReference>
<dbReference type="GO" id="GO:0006508">
    <property type="term" value="P:proteolysis"/>
    <property type="evidence" value="ECO:0007669"/>
    <property type="project" value="UniProtKB-KW"/>
</dbReference>
<dbReference type="InterPro" id="IPR006433">
    <property type="entry name" value="Prohead_protease"/>
</dbReference>
<proteinExistence type="predicted"/>
<keyword evidence="3" id="KW-0378">Hydrolase</keyword>
<dbReference type="GO" id="GO:0008233">
    <property type="term" value="F:peptidase activity"/>
    <property type="evidence" value="ECO:0007669"/>
    <property type="project" value="UniProtKB-KW"/>
</dbReference>
<keyword evidence="2 6" id="KW-0645">Protease</keyword>